<dbReference type="NCBIfam" id="TIGR01451">
    <property type="entry name" value="B_ant_repeat"/>
    <property type="match status" value="1"/>
</dbReference>
<dbReference type="Pfam" id="PF24346">
    <property type="entry name" value="DUF7507"/>
    <property type="match status" value="1"/>
</dbReference>
<comment type="caution">
    <text evidence="2">The sequence shown here is derived from an EMBL/GenBank/DDBJ whole genome shotgun (WGS) entry which is preliminary data.</text>
</comment>
<evidence type="ECO:0000259" key="1">
    <source>
        <dbReference type="Pfam" id="PF24346"/>
    </source>
</evidence>
<sequence>EILNPDNCDEATVTVNVYIPSIEVLKEGTYVDTNEDGKTNVGDQINYTFTVKNTGGAKLNNITVTDDKVTVIGEPIELNINESDETTFYAIYNITQEDINKSVVYNFATVQGTPPVGEPVTATSTDPTPCTTCPVDPDCTTCTITELDQNP</sequence>
<name>A0ABV4TFG9_9FLAO</name>
<accession>A0ABV4TFG9</accession>
<protein>
    <recommendedName>
        <fullName evidence="1">DUF7507 domain-containing protein</fullName>
    </recommendedName>
</protein>
<evidence type="ECO:0000313" key="2">
    <source>
        <dbReference type="EMBL" id="MFA9192758.1"/>
    </source>
</evidence>
<reference evidence="2 3" key="1">
    <citation type="submission" date="2024-04" db="EMBL/GenBank/DDBJ databases">
        <title>New Clade of Flavobacterium.</title>
        <authorList>
            <person name="Matos L."/>
            <person name="Proenca D.N."/>
            <person name="Fransisco R.M."/>
            <person name="Chung A.P."/>
            <person name="Maccario L."/>
            <person name="Sorensen S.J."/>
            <person name="Morais P.V."/>
        </authorList>
    </citation>
    <scope>NUCLEOTIDE SEQUENCE [LARGE SCALE GENOMIC DNA]</scope>
    <source>
        <strain evidence="2 3">FZUC8N2.13</strain>
    </source>
</reference>
<feature type="non-terminal residue" evidence="2">
    <location>
        <position position="151"/>
    </location>
</feature>
<dbReference type="EMBL" id="JBCFQL010000034">
    <property type="protein sequence ID" value="MFA9192758.1"/>
    <property type="molecule type" value="Genomic_DNA"/>
</dbReference>
<gene>
    <name evidence="2" type="ORF">AAGV28_15400</name>
</gene>
<organism evidence="2 3">
    <name type="scientific">Flavobacterium zubiriense</name>
    <dbReference type="NCBI Taxonomy" id="3138075"/>
    <lineage>
        <taxon>Bacteria</taxon>
        <taxon>Pseudomonadati</taxon>
        <taxon>Bacteroidota</taxon>
        <taxon>Flavobacteriia</taxon>
        <taxon>Flavobacteriales</taxon>
        <taxon>Flavobacteriaceae</taxon>
        <taxon>Flavobacterium</taxon>
    </lineage>
</organism>
<evidence type="ECO:0000313" key="3">
    <source>
        <dbReference type="Proteomes" id="UP001574169"/>
    </source>
</evidence>
<dbReference type="InterPro" id="IPR047589">
    <property type="entry name" value="DUF11_rpt"/>
</dbReference>
<feature type="domain" description="DUF7507" evidence="1">
    <location>
        <begin position="20"/>
        <end position="122"/>
    </location>
</feature>
<dbReference type="Proteomes" id="UP001574169">
    <property type="component" value="Unassembled WGS sequence"/>
</dbReference>
<keyword evidence="3" id="KW-1185">Reference proteome</keyword>
<proteinExistence type="predicted"/>
<feature type="non-terminal residue" evidence="2">
    <location>
        <position position="1"/>
    </location>
</feature>
<dbReference type="InterPro" id="IPR055354">
    <property type="entry name" value="DUF7507"/>
</dbReference>